<dbReference type="GO" id="GO:0016787">
    <property type="term" value="F:hydrolase activity"/>
    <property type="evidence" value="ECO:0007669"/>
    <property type="project" value="UniProtKB-KW"/>
</dbReference>
<dbReference type="InterPro" id="IPR029058">
    <property type="entry name" value="AB_hydrolase_fold"/>
</dbReference>
<dbReference type="RefSeq" id="WP_316703674.1">
    <property type="nucleotide sequence ID" value="NZ_CP136336.1"/>
</dbReference>
<dbReference type="Gene3D" id="3.40.50.1820">
    <property type="entry name" value="alpha/beta hydrolase"/>
    <property type="match status" value="1"/>
</dbReference>
<keyword evidence="1" id="KW-0378">Hydrolase</keyword>
<evidence type="ECO:0000313" key="2">
    <source>
        <dbReference type="Proteomes" id="UP001303946"/>
    </source>
</evidence>
<dbReference type="SUPFAM" id="SSF53474">
    <property type="entry name" value="alpha/beta-Hydrolases"/>
    <property type="match status" value="1"/>
</dbReference>
<evidence type="ECO:0000313" key="1">
    <source>
        <dbReference type="EMBL" id="WOB10784.1"/>
    </source>
</evidence>
<reference evidence="1 2" key="1">
    <citation type="submission" date="2023-10" db="EMBL/GenBank/DDBJ databases">
        <title>Bacteria for the degradation of biodegradable plastic PBAT(Polybutylene adipate terephthalate).</title>
        <authorList>
            <person name="Weon H.-Y."/>
            <person name="Yeon J."/>
        </authorList>
    </citation>
    <scope>NUCLEOTIDE SEQUENCE [LARGE SCALE GENOMIC DNA]</scope>
    <source>
        <strain evidence="1 2">SBD 7-3</strain>
    </source>
</reference>
<sequence length="255" mass="28052">MLPSDPHPADPKAPNALLLLMEGRAPWELAASVVAAPLFHRLPAGDGHPVLVFPGLSAPDLTTFPLRTFLRSRGYTPYEWEQGFNLGPREGVLERCRERAESIVQKHGESLSLIGWSLGGIYAREIAKELPQQTRCVITLGTPFSGHPRANNAWRLYEFLSGHKLSEADPLIDQVRQAPPVPTTSVYSRTDGVVSWRCSLNEASPLAENIGIHASHFGLGMNPLALYVVADRLAQKPGAWHPFQARGAVKWLFKS</sequence>
<gene>
    <name evidence="1" type="ORF">RXV79_12175</name>
</gene>
<organism evidence="1 2">
    <name type="scientific">Piscinibacter gummiphilus</name>
    <dbReference type="NCBI Taxonomy" id="946333"/>
    <lineage>
        <taxon>Bacteria</taxon>
        <taxon>Pseudomonadati</taxon>
        <taxon>Pseudomonadota</taxon>
        <taxon>Betaproteobacteria</taxon>
        <taxon>Burkholderiales</taxon>
        <taxon>Sphaerotilaceae</taxon>
        <taxon>Piscinibacter</taxon>
    </lineage>
</organism>
<protein>
    <submittedName>
        <fullName evidence="1">Alpha/beta hydrolase</fullName>
    </submittedName>
</protein>
<dbReference type="Proteomes" id="UP001303946">
    <property type="component" value="Chromosome"/>
</dbReference>
<dbReference type="EMBL" id="CP136336">
    <property type="protein sequence ID" value="WOB10784.1"/>
    <property type="molecule type" value="Genomic_DNA"/>
</dbReference>
<name>A0ABZ0D7V3_9BURK</name>
<proteinExistence type="predicted"/>
<keyword evidence="2" id="KW-1185">Reference proteome</keyword>
<accession>A0ABZ0D7V3</accession>